<dbReference type="Gene3D" id="3.30.70.330">
    <property type="match status" value="1"/>
</dbReference>
<dbReference type="InterPro" id="IPR035979">
    <property type="entry name" value="RBD_domain_sf"/>
</dbReference>
<comment type="caution">
    <text evidence="1">The sequence shown here is derived from an EMBL/GenBank/DDBJ whole genome shotgun (WGS) entry which is preliminary data.</text>
</comment>
<evidence type="ECO:0000313" key="1">
    <source>
        <dbReference type="EMBL" id="KAG8469424.1"/>
    </source>
</evidence>
<dbReference type="AlphaFoldDB" id="A0A8J5XS03"/>
<sequence length="96" mass="10883">MRLGARARAQSSLCLRGIPRDATVEEVRKFLDGVIPAERIKFSKFSDTGVFSGWATVTCLDAKEEAAVRAKHTANIRHRYIEVLEDRSQHRRPGFK</sequence>
<evidence type="ECO:0000313" key="2">
    <source>
        <dbReference type="Proteomes" id="UP000751190"/>
    </source>
</evidence>
<dbReference type="InterPro" id="IPR012677">
    <property type="entry name" value="Nucleotide-bd_a/b_plait_sf"/>
</dbReference>
<dbReference type="EMBL" id="JAGTXO010000002">
    <property type="protein sequence ID" value="KAG8469424.1"/>
    <property type="molecule type" value="Genomic_DNA"/>
</dbReference>
<dbReference type="OrthoDB" id="10406317at2759"/>
<keyword evidence="2" id="KW-1185">Reference proteome</keyword>
<organism evidence="1 2">
    <name type="scientific">Diacronema lutheri</name>
    <name type="common">Unicellular marine alga</name>
    <name type="synonym">Monochrysis lutheri</name>
    <dbReference type="NCBI Taxonomy" id="2081491"/>
    <lineage>
        <taxon>Eukaryota</taxon>
        <taxon>Haptista</taxon>
        <taxon>Haptophyta</taxon>
        <taxon>Pavlovophyceae</taxon>
        <taxon>Pavlovales</taxon>
        <taxon>Pavlovaceae</taxon>
        <taxon>Diacronema</taxon>
    </lineage>
</organism>
<dbReference type="GO" id="GO:0003676">
    <property type="term" value="F:nucleic acid binding"/>
    <property type="evidence" value="ECO:0007669"/>
    <property type="project" value="InterPro"/>
</dbReference>
<dbReference type="Proteomes" id="UP000751190">
    <property type="component" value="Unassembled WGS sequence"/>
</dbReference>
<protein>
    <recommendedName>
        <fullName evidence="3">RRM domain-containing protein</fullName>
    </recommendedName>
</protein>
<dbReference type="SUPFAM" id="SSF54928">
    <property type="entry name" value="RNA-binding domain, RBD"/>
    <property type="match status" value="1"/>
</dbReference>
<reference evidence="1" key="1">
    <citation type="submission" date="2021-05" db="EMBL/GenBank/DDBJ databases">
        <title>The genome of the haptophyte Pavlova lutheri (Diacronema luteri, Pavlovales) - a model for lipid biosynthesis in eukaryotic algae.</title>
        <authorList>
            <person name="Hulatt C.J."/>
            <person name="Posewitz M.C."/>
        </authorList>
    </citation>
    <scope>NUCLEOTIDE SEQUENCE</scope>
    <source>
        <strain evidence="1">NIVA-4/92</strain>
    </source>
</reference>
<evidence type="ECO:0008006" key="3">
    <source>
        <dbReference type="Google" id="ProtNLM"/>
    </source>
</evidence>
<accession>A0A8J5XS03</accession>
<name>A0A8J5XS03_DIALT</name>
<gene>
    <name evidence="1" type="ORF">KFE25_005879</name>
</gene>
<proteinExistence type="predicted"/>